<keyword evidence="4" id="KW-1185">Reference proteome</keyword>
<evidence type="ECO:0000313" key="3">
    <source>
        <dbReference type="EMBL" id="MDS0297206.1"/>
    </source>
</evidence>
<sequence>MSNQTGAADARIEVGYDAAVYERFRGGESNPDAAVRVLAGGRELVRGRDGLRRYCDRLLDAAESVLAGTAATVECYGGGGRYRLVPAGETLRIVPDAERWPGAGADDEAEASGEIDADTSADGDKDRDVAVAVDREEFVTEILRTAETFCDVAVGANPALGADVAPVRERVGAVRVAAAGFGEWGLPVRLLDAVPETAYGGTVYAQTAVVAAGDARFGAFDGDTLADDTARDAPAAARIWLSDVEAVARGDGVGRYIEPNPDALVWHDHAFAGEVVSVGPVPTSARTPADRAPERYALLDVGAGTVAFDPDEVATGDGNSGNGESDGSVAVGDRLRLRASRVHLSDIAVTDAPSLSDRSDASLRDSLSDPARRGAAAAELARRGADDAAAALVDCLRSDPPVADRRALVRALDVLDDRAAVPGLVDRLGDPDPDVRRAVAGALATIGDPEATDPLLAAVRSESDAATRRAVARAARDVDPTGALDYFAGLVRTDTDPEVRETVVRVLSGTRSVHAEALVVEALDDPDTAVACEAIDAVRWLTDERPVGGLLRRLMDDDPTVRAAAAGAFVELGARTPDYHGEGAFGPETRTRVVRGLLERLDDEHVAVRTTAIEALGSQAHPESVAPLCDAYDRDEECRPSVVDALGRIGDPRAIPTVVAALDDDRAGVRRRACRACARLGTAAGVSRLSHLAREDPRPAVRVEAVEALGRIGDDRDEVFDALEAILDVREAGVDARGVERDRSSAFGGAENADLRWEAVTALGRLDHPRSRFLLRWVAEEDPDDSVRDRARSRLE</sequence>
<dbReference type="PROSITE" id="PS50077">
    <property type="entry name" value="HEAT_REPEAT"/>
    <property type="match status" value="1"/>
</dbReference>
<dbReference type="InterPro" id="IPR011989">
    <property type="entry name" value="ARM-like"/>
</dbReference>
<dbReference type="InterPro" id="IPR016024">
    <property type="entry name" value="ARM-type_fold"/>
</dbReference>
<name>A0ABU2G8S9_9EURY</name>
<evidence type="ECO:0000313" key="4">
    <source>
        <dbReference type="Proteomes" id="UP001257060"/>
    </source>
</evidence>
<comment type="function">
    <text evidence="1">Catalyzes the hydroxylation of the N(6)-(4-aminobutyl)-L-lysine intermediate produced by deoxyhypusine synthase/DHPS on a critical lysine of the eukaryotic translation initiation factor 5A/eIF-5A. This is the second step of the post-translational modification of that lysine into an unusual amino acid residue named hypusine. Hypusination is unique to mature eIF-5A factor and is essential for its function.</text>
</comment>
<accession>A0ABU2G8S9</accession>
<gene>
    <name evidence="3" type="ORF">NDI76_00430</name>
</gene>
<feature type="region of interest" description="Disordered" evidence="2">
    <location>
        <begin position="309"/>
        <end position="329"/>
    </location>
</feature>
<reference evidence="3 4" key="1">
    <citation type="submission" date="2022-06" db="EMBL/GenBank/DDBJ databases">
        <title>Halogeometricum sp. a new haloarchaeum isolate from saline soil.</title>
        <authorList>
            <person name="Strakova D."/>
            <person name="Galisteo C."/>
            <person name="Sanchez-Porro C."/>
            <person name="Ventosa A."/>
        </authorList>
    </citation>
    <scope>NUCLEOTIDE SEQUENCE [LARGE SCALE GENOMIC DNA]</scope>
    <source>
        <strain evidence="3 4">S1BR25-6</strain>
    </source>
</reference>
<dbReference type="RefSeq" id="WP_310921990.1">
    <property type="nucleotide sequence ID" value="NZ_JAMQOP010000001.1"/>
</dbReference>
<comment type="caution">
    <text evidence="3">The sequence shown here is derived from an EMBL/GenBank/DDBJ whole genome shotgun (WGS) entry which is preliminary data.</text>
</comment>
<feature type="compositionally biased region" description="Acidic residues" evidence="2">
    <location>
        <begin position="105"/>
        <end position="121"/>
    </location>
</feature>
<dbReference type="Pfam" id="PF13646">
    <property type="entry name" value="HEAT_2"/>
    <property type="match status" value="3"/>
</dbReference>
<dbReference type="Pfam" id="PF03130">
    <property type="entry name" value="HEAT_PBS"/>
    <property type="match status" value="1"/>
</dbReference>
<dbReference type="Gene3D" id="1.25.10.10">
    <property type="entry name" value="Leucine-rich Repeat Variant"/>
    <property type="match status" value="4"/>
</dbReference>
<dbReference type="InterPro" id="IPR004155">
    <property type="entry name" value="PBS_lyase_HEAT"/>
</dbReference>
<dbReference type="SUPFAM" id="SSF48371">
    <property type="entry name" value="ARM repeat"/>
    <property type="match status" value="1"/>
</dbReference>
<dbReference type="Proteomes" id="UP001257060">
    <property type="component" value="Unassembled WGS sequence"/>
</dbReference>
<dbReference type="EMBL" id="JAMQOP010000001">
    <property type="protein sequence ID" value="MDS0297206.1"/>
    <property type="molecule type" value="Genomic_DNA"/>
</dbReference>
<proteinExistence type="predicted"/>
<dbReference type="PANTHER" id="PTHR12697">
    <property type="entry name" value="PBS LYASE HEAT-LIKE PROTEIN"/>
    <property type="match status" value="1"/>
</dbReference>
<feature type="region of interest" description="Disordered" evidence="2">
    <location>
        <begin position="98"/>
        <end position="123"/>
    </location>
</feature>
<protein>
    <submittedName>
        <fullName evidence="3">HEAT repeat domain-containing protein</fullName>
    </submittedName>
</protein>
<dbReference type="SMART" id="SM00567">
    <property type="entry name" value="EZ_HEAT"/>
    <property type="match status" value="11"/>
</dbReference>
<evidence type="ECO:0000256" key="2">
    <source>
        <dbReference type="SAM" id="MobiDB-lite"/>
    </source>
</evidence>
<dbReference type="PANTHER" id="PTHR12697:SF5">
    <property type="entry name" value="DEOXYHYPUSINE HYDROXYLASE"/>
    <property type="match status" value="1"/>
</dbReference>
<evidence type="ECO:0000256" key="1">
    <source>
        <dbReference type="ARBA" id="ARBA00045876"/>
    </source>
</evidence>
<dbReference type="InterPro" id="IPR021133">
    <property type="entry name" value="HEAT_type_2"/>
</dbReference>
<organism evidence="3 4">
    <name type="scientific">Halogeometricum salsisoli</name>
    <dbReference type="NCBI Taxonomy" id="2950536"/>
    <lineage>
        <taxon>Archaea</taxon>
        <taxon>Methanobacteriati</taxon>
        <taxon>Methanobacteriota</taxon>
        <taxon>Stenosarchaea group</taxon>
        <taxon>Halobacteria</taxon>
        <taxon>Halobacteriales</taxon>
        <taxon>Haloferacaceae</taxon>
        <taxon>Halogeometricum</taxon>
    </lineage>
</organism>